<evidence type="ECO:0000313" key="2">
    <source>
        <dbReference type="Proteomes" id="UP001179858"/>
    </source>
</evidence>
<reference evidence="1" key="1">
    <citation type="submission" date="2023-04" db="EMBL/GenBank/DDBJ databases">
        <title>Novel strain of Lactilactobacillus sakei and use thereof.</title>
        <authorList>
            <person name="Kim S.Y."/>
        </authorList>
    </citation>
    <scope>NUCLEOTIDE SEQUENCE</scope>
    <source>
        <strain evidence="1">HUP1</strain>
    </source>
</reference>
<name>A0AAF0GP37_LATSK</name>
<organism evidence="1 2">
    <name type="scientific">Latilactobacillus sakei</name>
    <name type="common">Lactobacillus sakei</name>
    <dbReference type="NCBI Taxonomy" id="1599"/>
    <lineage>
        <taxon>Bacteria</taxon>
        <taxon>Bacillati</taxon>
        <taxon>Bacillota</taxon>
        <taxon>Bacilli</taxon>
        <taxon>Lactobacillales</taxon>
        <taxon>Lactobacillaceae</taxon>
        <taxon>Latilactobacillus</taxon>
    </lineage>
</organism>
<evidence type="ECO:0000313" key="1">
    <source>
        <dbReference type="EMBL" id="WGI18576.1"/>
    </source>
</evidence>
<dbReference type="Proteomes" id="UP001179858">
    <property type="component" value="Chromosome"/>
</dbReference>
<gene>
    <name evidence="1" type="ORF">QBD03_07410</name>
</gene>
<dbReference type="RefSeq" id="WP_280102642.1">
    <property type="nucleotide sequence ID" value="NZ_CP122959.1"/>
</dbReference>
<dbReference type="AlphaFoldDB" id="A0AAF0GP37"/>
<dbReference type="EMBL" id="CP122959">
    <property type="protein sequence ID" value="WGI18576.1"/>
    <property type="molecule type" value="Genomic_DNA"/>
</dbReference>
<proteinExistence type="predicted"/>
<protein>
    <submittedName>
        <fullName evidence="1">Uncharacterized protein</fullName>
    </submittedName>
</protein>
<accession>A0AAF0GP37</accession>
<sequence>MSTDKELLIECLQNMGITVGILAGVEEHMIEYPHKSKAALHQLNQELQEYLETYGVDAAWVVSEVKTEIKKEGKADE</sequence>